<evidence type="ECO:0000259" key="2">
    <source>
        <dbReference type="PROSITE" id="PS50835"/>
    </source>
</evidence>
<dbReference type="SMART" id="SM00020">
    <property type="entry name" value="Tryp_SPc"/>
    <property type="match status" value="1"/>
</dbReference>
<evidence type="ECO:0000259" key="1">
    <source>
        <dbReference type="PROSITE" id="PS50240"/>
    </source>
</evidence>
<dbReference type="PANTHER" id="PTHR24260:SF145">
    <property type="entry name" value="FI17609P1-RELATED"/>
    <property type="match status" value="1"/>
</dbReference>
<dbReference type="EMBL" id="CAJNOQ010000025">
    <property type="protein sequence ID" value="CAF0742460.1"/>
    <property type="molecule type" value="Genomic_DNA"/>
</dbReference>
<organism evidence="3 5">
    <name type="scientific">Didymodactylos carnosus</name>
    <dbReference type="NCBI Taxonomy" id="1234261"/>
    <lineage>
        <taxon>Eukaryota</taxon>
        <taxon>Metazoa</taxon>
        <taxon>Spiralia</taxon>
        <taxon>Gnathifera</taxon>
        <taxon>Rotifera</taxon>
        <taxon>Eurotatoria</taxon>
        <taxon>Bdelloidea</taxon>
        <taxon>Philodinida</taxon>
        <taxon>Philodinidae</taxon>
        <taxon>Didymodactylos</taxon>
    </lineage>
</organism>
<dbReference type="Gene3D" id="2.60.40.10">
    <property type="entry name" value="Immunoglobulins"/>
    <property type="match status" value="1"/>
</dbReference>
<dbReference type="InterPro" id="IPR043504">
    <property type="entry name" value="Peptidase_S1_PA_chymotrypsin"/>
</dbReference>
<dbReference type="Pfam" id="PF13895">
    <property type="entry name" value="Ig_2"/>
    <property type="match status" value="1"/>
</dbReference>
<dbReference type="Gene3D" id="2.40.10.10">
    <property type="entry name" value="Trypsin-like serine proteases"/>
    <property type="match status" value="1"/>
</dbReference>
<dbReference type="GO" id="GO:0006508">
    <property type="term" value="P:proteolysis"/>
    <property type="evidence" value="ECO:0007669"/>
    <property type="project" value="InterPro"/>
</dbReference>
<dbReference type="InterPro" id="IPR003599">
    <property type="entry name" value="Ig_sub"/>
</dbReference>
<dbReference type="InterPro" id="IPR001254">
    <property type="entry name" value="Trypsin_dom"/>
</dbReference>
<dbReference type="PROSITE" id="PS50240">
    <property type="entry name" value="TRYPSIN_DOM"/>
    <property type="match status" value="1"/>
</dbReference>
<protein>
    <submittedName>
        <fullName evidence="3">Uncharacterized protein</fullName>
    </submittedName>
</protein>
<dbReference type="InterPro" id="IPR000884">
    <property type="entry name" value="TSP1_rpt"/>
</dbReference>
<dbReference type="Gene3D" id="2.20.100.10">
    <property type="entry name" value="Thrombospondin type-1 (TSP1) repeat"/>
    <property type="match status" value="1"/>
</dbReference>
<dbReference type="InterPro" id="IPR009003">
    <property type="entry name" value="Peptidase_S1_PA"/>
</dbReference>
<dbReference type="Proteomes" id="UP000663829">
    <property type="component" value="Unassembled WGS sequence"/>
</dbReference>
<reference evidence="3" key="1">
    <citation type="submission" date="2021-02" db="EMBL/GenBank/DDBJ databases">
        <authorList>
            <person name="Nowell W R."/>
        </authorList>
    </citation>
    <scope>NUCLEOTIDE SEQUENCE</scope>
</reference>
<dbReference type="PROSITE" id="PS50092">
    <property type="entry name" value="TSP1"/>
    <property type="match status" value="1"/>
</dbReference>
<comment type="caution">
    <text evidence="3">The sequence shown here is derived from an EMBL/GenBank/DDBJ whole genome shotgun (WGS) entry which is preliminary data.</text>
</comment>
<gene>
    <name evidence="3" type="ORF">GPM918_LOCUS348</name>
    <name evidence="4" type="ORF">SRO942_LOCUS349</name>
</gene>
<sequence length="619" mass="70438">MWTLYQSSTENGVGRAGIVRLQNGMNGNRVVGKTCGGGTRTRFRQMCSLPTRDFTSHMQECDRTIDDLIQKENCSQTCTTFGYWSHDKNQCICEQGVAGTCCDKDIGIWSQWSLWSRCGQSKCGLYGVRNRTRVCQWHTNLVKENEQTGCVGDRYQYESCLKECDGAEYDDEFFEKMPMNITVALGKHAQFTCKQKIGTIKWLFKGQDLSSQLTGIDYIKTLTNFTLFIYPISSNLAGSKITCQILTPDGERIERNAYITIEEQLKEDNNKCGLSNQLEPVYYVRYGSSFSIQCLSKADDTSIIWEKNGATIVDDDRIKVLSEMLFIDTVNWSHNGTYSCTLQTQTQIACRQTSFWVLNIFERTEQVSSTIHPNLLNYIGTSGSVLNSASLWHVTISYRDLSNKFSYDAFCSGLLLDEDTVLTVSNCFHETSSLLQMLKQQNLNYEKSKIVLYVGKYDRYIKSLFERSSNVREMVFNQEYVIIKTQLLYLSAEARPLRLALMDDMRKLTDFQLYATGWGPLGTNSQQSIRLKYVQQQLIDCNITSSSYLCTTAVGSKLGPNLCPGDTGGVLFALSRDKIFAFGLVDRFLKPYCDQRIKQVTSILRLDSIKDWILTNKLP</sequence>
<dbReference type="InterPro" id="IPR007110">
    <property type="entry name" value="Ig-like_dom"/>
</dbReference>
<feature type="domain" description="Peptidase S1" evidence="1">
    <location>
        <begin position="378"/>
        <end position="618"/>
    </location>
</feature>
<dbReference type="SMART" id="SM00409">
    <property type="entry name" value="IG"/>
    <property type="match status" value="2"/>
</dbReference>
<dbReference type="Pfam" id="PF00089">
    <property type="entry name" value="Trypsin"/>
    <property type="match status" value="1"/>
</dbReference>
<dbReference type="SUPFAM" id="SSF50494">
    <property type="entry name" value="Trypsin-like serine proteases"/>
    <property type="match status" value="1"/>
</dbReference>
<dbReference type="InterPro" id="IPR036179">
    <property type="entry name" value="Ig-like_dom_sf"/>
</dbReference>
<dbReference type="PANTHER" id="PTHR24260">
    <property type="match status" value="1"/>
</dbReference>
<evidence type="ECO:0000313" key="4">
    <source>
        <dbReference type="EMBL" id="CAF3520955.1"/>
    </source>
</evidence>
<dbReference type="SUPFAM" id="SSF82895">
    <property type="entry name" value="TSP-1 type 1 repeat"/>
    <property type="match status" value="1"/>
</dbReference>
<dbReference type="PROSITE" id="PS50835">
    <property type="entry name" value="IG_LIKE"/>
    <property type="match status" value="1"/>
</dbReference>
<dbReference type="AlphaFoldDB" id="A0A813NNY8"/>
<dbReference type="OrthoDB" id="9992430at2759"/>
<accession>A0A813NNY8</accession>
<evidence type="ECO:0000313" key="5">
    <source>
        <dbReference type="Proteomes" id="UP000663829"/>
    </source>
</evidence>
<feature type="domain" description="Ig-like" evidence="2">
    <location>
        <begin position="287"/>
        <end position="354"/>
    </location>
</feature>
<proteinExistence type="predicted"/>
<dbReference type="InterPro" id="IPR051333">
    <property type="entry name" value="CLIP_Serine_Protease"/>
</dbReference>
<dbReference type="Proteomes" id="UP000681722">
    <property type="component" value="Unassembled WGS sequence"/>
</dbReference>
<dbReference type="InterPro" id="IPR036383">
    <property type="entry name" value="TSP1_rpt_sf"/>
</dbReference>
<dbReference type="InterPro" id="IPR013783">
    <property type="entry name" value="Ig-like_fold"/>
</dbReference>
<name>A0A813NNY8_9BILA</name>
<keyword evidence="5" id="KW-1185">Reference proteome</keyword>
<dbReference type="SUPFAM" id="SSF48726">
    <property type="entry name" value="Immunoglobulin"/>
    <property type="match status" value="2"/>
</dbReference>
<dbReference type="GO" id="GO:0004252">
    <property type="term" value="F:serine-type endopeptidase activity"/>
    <property type="evidence" value="ECO:0007669"/>
    <property type="project" value="InterPro"/>
</dbReference>
<evidence type="ECO:0000313" key="3">
    <source>
        <dbReference type="EMBL" id="CAF0742460.1"/>
    </source>
</evidence>
<dbReference type="EMBL" id="CAJOBC010000025">
    <property type="protein sequence ID" value="CAF3520955.1"/>
    <property type="molecule type" value="Genomic_DNA"/>
</dbReference>